<dbReference type="GO" id="GO:0070063">
    <property type="term" value="F:RNA polymerase binding"/>
    <property type="evidence" value="ECO:0007669"/>
    <property type="project" value="InterPro"/>
</dbReference>
<keyword evidence="2" id="KW-0648">Protein biosynthesis</keyword>
<dbReference type="SUPFAM" id="SSF54534">
    <property type="entry name" value="FKBP-like"/>
    <property type="match status" value="1"/>
</dbReference>
<accession>A0A936Z0Y9</accession>
<reference evidence="2 3" key="1">
    <citation type="journal article" date="2017" name="Int. J. Syst. Evol. Microbiol.">
        <title>Ramlibacter monticola sp. nov., isolated from forest soil.</title>
        <authorList>
            <person name="Chaudhary D.K."/>
            <person name="Kim J."/>
        </authorList>
    </citation>
    <scope>NUCLEOTIDE SEQUENCE [LARGE SCALE GENOMIC DNA]</scope>
    <source>
        <strain evidence="2 3">KACC 19175</strain>
    </source>
</reference>
<dbReference type="AlphaFoldDB" id="A0A936Z0Y9"/>
<dbReference type="Proteomes" id="UP000599109">
    <property type="component" value="Unassembled WGS sequence"/>
</dbReference>
<dbReference type="Gene3D" id="3.10.50.30">
    <property type="entry name" value="Transcription elongation factor, GreA/GreB, C-terminal domain"/>
    <property type="match status" value="1"/>
</dbReference>
<evidence type="ECO:0000313" key="2">
    <source>
        <dbReference type="EMBL" id="MBL0391522.1"/>
    </source>
</evidence>
<comment type="caution">
    <text evidence="2">The sequence shown here is derived from an EMBL/GenBank/DDBJ whole genome shotgun (WGS) entry which is preliminary data.</text>
</comment>
<protein>
    <submittedName>
        <fullName evidence="2">GreA/GreB family elongation factor</fullName>
    </submittedName>
</protein>
<keyword evidence="3" id="KW-1185">Reference proteome</keyword>
<dbReference type="GO" id="GO:0003677">
    <property type="term" value="F:DNA binding"/>
    <property type="evidence" value="ECO:0007669"/>
    <property type="project" value="InterPro"/>
</dbReference>
<dbReference type="GO" id="GO:0003746">
    <property type="term" value="F:translation elongation factor activity"/>
    <property type="evidence" value="ECO:0007669"/>
    <property type="project" value="UniProtKB-KW"/>
</dbReference>
<dbReference type="PANTHER" id="PTHR30437">
    <property type="entry name" value="TRANSCRIPTION ELONGATION FACTOR GREA"/>
    <property type="match status" value="1"/>
</dbReference>
<dbReference type="InterPro" id="IPR036953">
    <property type="entry name" value="GreA/GreB_C_sf"/>
</dbReference>
<name>A0A936Z0Y9_9BURK</name>
<organism evidence="2 3">
    <name type="scientific">Ramlibacter monticola</name>
    <dbReference type="NCBI Taxonomy" id="1926872"/>
    <lineage>
        <taxon>Bacteria</taxon>
        <taxon>Pseudomonadati</taxon>
        <taxon>Pseudomonadota</taxon>
        <taxon>Betaproteobacteria</taxon>
        <taxon>Burkholderiales</taxon>
        <taxon>Comamonadaceae</taxon>
        <taxon>Ramlibacter</taxon>
    </lineage>
</organism>
<sequence>MDAVNLGERTLTELDFGRLSQLREVQTSFQFSTLLDRADVVEPLLAPCDVVTMYAQVDLEDVATGRRHRFVLCYPGQTEPREGYISVLSPVGMALIGLRVGAVAQWHSPSGQPCKARVMAVSRIAQFSA</sequence>
<dbReference type="InterPro" id="IPR023459">
    <property type="entry name" value="Tscrpt_elong_fac_GreA/B_fam"/>
</dbReference>
<evidence type="ECO:0000259" key="1">
    <source>
        <dbReference type="Pfam" id="PF01272"/>
    </source>
</evidence>
<keyword evidence="2" id="KW-0251">Elongation factor</keyword>
<dbReference type="EMBL" id="JAEQNE010000002">
    <property type="protein sequence ID" value="MBL0391522.1"/>
    <property type="molecule type" value="Genomic_DNA"/>
</dbReference>
<dbReference type="PANTHER" id="PTHR30437:SF5">
    <property type="entry name" value="REGULATOR OF NUCLEOSIDE DIPHOSPHATE KINASE"/>
    <property type="match status" value="1"/>
</dbReference>
<dbReference type="Pfam" id="PF01272">
    <property type="entry name" value="GreA_GreB"/>
    <property type="match status" value="1"/>
</dbReference>
<evidence type="ECO:0000313" key="3">
    <source>
        <dbReference type="Proteomes" id="UP000599109"/>
    </source>
</evidence>
<dbReference type="GO" id="GO:0006354">
    <property type="term" value="P:DNA-templated transcription elongation"/>
    <property type="evidence" value="ECO:0007669"/>
    <property type="project" value="TreeGrafter"/>
</dbReference>
<gene>
    <name evidence="2" type="ORF">JJ685_10265</name>
</gene>
<dbReference type="GO" id="GO:0032784">
    <property type="term" value="P:regulation of DNA-templated transcription elongation"/>
    <property type="evidence" value="ECO:0007669"/>
    <property type="project" value="InterPro"/>
</dbReference>
<feature type="domain" description="Transcription elongation factor GreA/GreB C-terminal" evidence="1">
    <location>
        <begin position="47"/>
        <end position="122"/>
    </location>
</feature>
<proteinExistence type="predicted"/>
<dbReference type="InterPro" id="IPR001437">
    <property type="entry name" value="Tscrpt_elong_fac_GreA/B_C"/>
</dbReference>
<dbReference type="RefSeq" id="WP_201674147.1">
    <property type="nucleotide sequence ID" value="NZ_JAEQNE010000002.1"/>
</dbReference>